<gene>
    <name evidence="1" type="ORF">Pint_30631</name>
</gene>
<evidence type="ECO:0000313" key="2">
    <source>
        <dbReference type="Proteomes" id="UP001163603"/>
    </source>
</evidence>
<reference evidence="2" key="1">
    <citation type="journal article" date="2023" name="G3 (Bethesda)">
        <title>Genome assembly and association tests identify interacting loci associated with vigor, precocity, and sex in interspecific pistachio rootstocks.</title>
        <authorList>
            <person name="Palmer W."/>
            <person name="Jacygrad E."/>
            <person name="Sagayaradj S."/>
            <person name="Cavanaugh K."/>
            <person name="Han R."/>
            <person name="Bertier L."/>
            <person name="Beede B."/>
            <person name="Kafkas S."/>
            <person name="Golino D."/>
            <person name="Preece J."/>
            <person name="Michelmore R."/>
        </authorList>
    </citation>
    <scope>NUCLEOTIDE SEQUENCE [LARGE SCALE GENOMIC DNA]</scope>
</reference>
<accession>A0ACC0X0Z6</accession>
<comment type="caution">
    <text evidence="1">The sequence shown here is derived from an EMBL/GenBank/DDBJ whole genome shotgun (WGS) entry which is preliminary data.</text>
</comment>
<evidence type="ECO:0000313" key="1">
    <source>
        <dbReference type="EMBL" id="KAJ0007386.1"/>
    </source>
</evidence>
<dbReference type="Proteomes" id="UP001163603">
    <property type="component" value="Chromosome 15"/>
</dbReference>
<name>A0ACC0X0Z6_9ROSI</name>
<dbReference type="EMBL" id="CM047750">
    <property type="protein sequence ID" value="KAJ0007386.1"/>
    <property type="molecule type" value="Genomic_DNA"/>
</dbReference>
<keyword evidence="2" id="KW-1185">Reference proteome</keyword>
<organism evidence="1 2">
    <name type="scientific">Pistacia integerrima</name>
    <dbReference type="NCBI Taxonomy" id="434235"/>
    <lineage>
        <taxon>Eukaryota</taxon>
        <taxon>Viridiplantae</taxon>
        <taxon>Streptophyta</taxon>
        <taxon>Embryophyta</taxon>
        <taxon>Tracheophyta</taxon>
        <taxon>Spermatophyta</taxon>
        <taxon>Magnoliopsida</taxon>
        <taxon>eudicotyledons</taxon>
        <taxon>Gunneridae</taxon>
        <taxon>Pentapetalae</taxon>
        <taxon>rosids</taxon>
        <taxon>malvids</taxon>
        <taxon>Sapindales</taxon>
        <taxon>Anacardiaceae</taxon>
        <taxon>Pistacia</taxon>
    </lineage>
</organism>
<protein>
    <submittedName>
        <fullName evidence="1">Uncharacterized protein</fullName>
    </submittedName>
</protein>
<proteinExistence type="predicted"/>
<sequence>MFSTRKRGIIFMMSSTGKQNSTSITTN</sequence>